<keyword evidence="2 3" id="KW-0808">Transferase</keyword>
<evidence type="ECO:0000313" key="4">
    <source>
        <dbReference type="EMBL" id="MCL6229625.1"/>
    </source>
</evidence>
<dbReference type="GO" id="GO:0003849">
    <property type="term" value="F:3-deoxy-7-phosphoheptulonate synthase activity"/>
    <property type="evidence" value="ECO:0007669"/>
    <property type="project" value="UniProtKB-EC"/>
</dbReference>
<dbReference type="Gene3D" id="3.20.20.70">
    <property type="entry name" value="Aldolase class I"/>
    <property type="match status" value="1"/>
</dbReference>
<evidence type="ECO:0000256" key="1">
    <source>
        <dbReference type="ARBA" id="ARBA00008911"/>
    </source>
</evidence>
<protein>
    <recommendedName>
        <fullName evidence="3">Phospho-2-dehydro-3-deoxyheptonate aldolase</fullName>
        <ecNumber evidence="3">2.5.1.54</ecNumber>
    </recommendedName>
</protein>
<dbReference type="EC" id="2.5.1.54" evidence="3"/>
<evidence type="ECO:0000256" key="2">
    <source>
        <dbReference type="ARBA" id="ARBA00022679"/>
    </source>
</evidence>
<dbReference type="EMBL" id="JAMCOF010000004">
    <property type="protein sequence ID" value="MCL6229625.1"/>
    <property type="molecule type" value="Genomic_DNA"/>
</dbReference>
<evidence type="ECO:0000313" key="5">
    <source>
        <dbReference type="Proteomes" id="UP001523003"/>
    </source>
</evidence>
<gene>
    <name evidence="4" type="ORF">M4Z11_03235</name>
</gene>
<dbReference type="InterPro" id="IPR002480">
    <property type="entry name" value="DAHP_synth_2"/>
</dbReference>
<organism evidence="4 5">
    <name type="scientific">Bartonella bilalgolemii</name>
    <dbReference type="NCBI Taxonomy" id="2942911"/>
    <lineage>
        <taxon>Bacteria</taxon>
        <taxon>Pseudomonadati</taxon>
        <taxon>Pseudomonadota</taxon>
        <taxon>Alphaproteobacteria</taxon>
        <taxon>Hyphomicrobiales</taxon>
        <taxon>Bartonellaceae</taxon>
        <taxon>Bartonella</taxon>
    </lineage>
</organism>
<dbReference type="InterPro" id="IPR013785">
    <property type="entry name" value="Aldolase_TIM"/>
</dbReference>
<evidence type="ECO:0000256" key="3">
    <source>
        <dbReference type="RuleBase" id="RU363071"/>
    </source>
</evidence>
<dbReference type="SUPFAM" id="SSF51569">
    <property type="entry name" value="Aldolase"/>
    <property type="match status" value="1"/>
</dbReference>
<sequence length="40" mass="4538">MTESNVTKCTDNANTISEKDLSDHYRIDNNPRLNANQSLN</sequence>
<comment type="similarity">
    <text evidence="1 3">Belongs to the class-II DAHP synthase family.</text>
</comment>
<comment type="catalytic activity">
    <reaction evidence="3">
        <text>D-erythrose 4-phosphate + phosphoenolpyruvate + H2O = 7-phospho-2-dehydro-3-deoxy-D-arabino-heptonate + phosphate</text>
        <dbReference type="Rhea" id="RHEA:14717"/>
        <dbReference type="ChEBI" id="CHEBI:15377"/>
        <dbReference type="ChEBI" id="CHEBI:16897"/>
        <dbReference type="ChEBI" id="CHEBI:43474"/>
        <dbReference type="ChEBI" id="CHEBI:58394"/>
        <dbReference type="ChEBI" id="CHEBI:58702"/>
        <dbReference type="EC" id="2.5.1.54"/>
    </reaction>
</comment>
<comment type="caution">
    <text evidence="4">The sequence shown here is derived from an EMBL/GenBank/DDBJ whole genome shotgun (WGS) entry which is preliminary data.</text>
</comment>
<reference evidence="4 5" key="1">
    <citation type="submission" date="2022-05" db="EMBL/GenBank/DDBJ databases">
        <title>Description of the Bartonella bilalgolemii sp. nov. Isolated from Apodemus uralensis (Pallas 1811).</title>
        <authorList>
            <person name="Zgheib R."/>
            <person name="Celebi B."/>
        </authorList>
    </citation>
    <scope>NUCLEOTIDE SEQUENCE [LARGE SCALE GENOMIC DNA]</scope>
    <source>
        <strain evidence="4 5">G70</strain>
    </source>
</reference>
<dbReference type="Pfam" id="PF01474">
    <property type="entry name" value="DAHP_synth_2"/>
    <property type="match status" value="1"/>
</dbReference>
<dbReference type="Proteomes" id="UP001523003">
    <property type="component" value="Unassembled WGS sequence"/>
</dbReference>
<name>A0ABT0P827_9HYPH</name>
<dbReference type="RefSeq" id="WP_249676180.1">
    <property type="nucleotide sequence ID" value="NZ_JAMCOF010000004.1"/>
</dbReference>
<accession>A0ABT0P827</accession>
<keyword evidence="5" id="KW-1185">Reference proteome</keyword>
<proteinExistence type="inferred from homology"/>